<dbReference type="InterPro" id="IPR052019">
    <property type="entry name" value="F420H2_bilvrd_red/Heme_oxyg"/>
</dbReference>
<dbReference type="GO" id="GO:0005829">
    <property type="term" value="C:cytosol"/>
    <property type="evidence" value="ECO:0007669"/>
    <property type="project" value="TreeGrafter"/>
</dbReference>
<protein>
    <submittedName>
        <fullName evidence="3">PPOX class probable F420-dependent enzyme</fullName>
    </submittedName>
</protein>
<feature type="domain" description="Pyridoxamine 5'-phosphate oxidase N-terminal" evidence="2">
    <location>
        <begin position="20"/>
        <end position="152"/>
    </location>
</feature>
<reference evidence="3 4" key="1">
    <citation type="submission" date="2020-07" db="EMBL/GenBank/DDBJ databases">
        <title>Sequencing the genomes of 1000 actinobacteria strains.</title>
        <authorList>
            <person name="Klenk H.-P."/>
        </authorList>
    </citation>
    <scope>NUCLEOTIDE SEQUENCE [LARGE SCALE GENOMIC DNA]</scope>
    <source>
        <strain evidence="3 4">DSM 45927</strain>
    </source>
</reference>
<gene>
    <name evidence="3" type="ORF">HNR12_003319</name>
</gene>
<dbReference type="PANTHER" id="PTHR35176:SF6">
    <property type="entry name" value="HEME OXYGENASE HI_0854-RELATED"/>
    <property type="match status" value="1"/>
</dbReference>
<evidence type="ECO:0000259" key="2">
    <source>
        <dbReference type="Pfam" id="PF01243"/>
    </source>
</evidence>
<dbReference type="Proteomes" id="UP000575985">
    <property type="component" value="Unassembled WGS sequence"/>
</dbReference>
<name>A0A853BRR3_9ACTN</name>
<proteinExistence type="predicted"/>
<dbReference type="SUPFAM" id="SSF50475">
    <property type="entry name" value="FMN-binding split barrel"/>
    <property type="match status" value="1"/>
</dbReference>
<dbReference type="InterPro" id="IPR011576">
    <property type="entry name" value="Pyridox_Oxase_N"/>
</dbReference>
<dbReference type="RefSeq" id="WP_179768305.1">
    <property type="nucleotide sequence ID" value="NZ_JACCFO010000001.1"/>
</dbReference>
<evidence type="ECO:0000256" key="1">
    <source>
        <dbReference type="ARBA" id="ARBA00023002"/>
    </source>
</evidence>
<dbReference type="InterPro" id="IPR012349">
    <property type="entry name" value="Split_barrel_FMN-bd"/>
</dbReference>
<dbReference type="NCBIfam" id="TIGR03618">
    <property type="entry name" value="Rv1155_F420"/>
    <property type="match status" value="1"/>
</dbReference>
<dbReference type="AlphaFoldDB" id="A0A853BRR3"/>
<accession>A0A853BRR3</accession>
<keyword evidence="4" id="KW-1185">Reference proteome</keyword>
<dbReference type="PANTHER" id="PTHR35176">
    <property type="entry name" value="HEME OXYGENASE HI_0854-RELATED"/>
    <property type="match status" value="1"/>
</dbReference>
<evidence type="ECO:0000313" key="3">
    <source>
        <dbReference type="EMBL" id="NYI97042.1"/>
    </source>
</evidence>
<dbReference type="Pfam" id="PF01243">
    <property type="entry name" value="PNPOx_N"/>
    <property type="match status" value="1"/>
</dbReference>
<dbReference type="Gene3D" id="2.30.110.10">
    <property type="entry name" value="Electron Transport, Fmn-binding Protein, Chain A"/>
    <property type="match status" value="1"/>
</dbReference>
<organism evidence="3 4">
    <name type="scientific">Streptomonospora nanhaiensis</name>
    <dbReference type="NCBI Taxonomy" id="1323731"/>
    <lineage>
        <taxon>Bacteria</taxon>
        <taxon>Bacillati</taxon>
        <taxon>Actinomycetota</taxon>
        <taxon>Actinomycetes</taxon>
        <taxon>Streptosporangiales</taxon>
        <taxon>Nocardiopsidaceae</taxon>
        <taxon>Streptomonospora</taxon>
    </lineage>
</organism>
<sequence>MDDTTTASAPAGPAPRVLTDEELSRLLSEQRFGVLATVKKSGHPHMSTVLYHWSPQERVVRVSATADRLKVRHLRRNPRAAVHVSAGPWAFAVAEGEAEVSAETTAPGDAVGRELLSLIPALDGPEAEAAFLAQQVAERRVVIRVRVDRLYGTALDVAEEG</sequence>
<evidence type="ECO:0000313" key="4">
    <source>
        <dbReference type="Proteomes" id="UP000575985"/>
    </source>
</evidence>
<keyword evidence="1" id="KW-0560">Oxidoreductase</keyword>
<dbReference type="GO" id="GO:0016627">
    <property type="term" value="F:oxidoreductase activity, acting on the CH-CH group of donors"/>
    <property type="evidence" value="ECO:0007669"/>
    <property type="project" value="TreeGrafter"/>
</dbReference>
<dbReference type="GO" id="GO:0070967">
    <property type="term" value="F:coenzyme F420 binding"/>
    <property type="evidence" value="ECO:0007669"/>
    <property type="project" value="TreeGrafter"/>
</dbReference>
<dbReference type="InterPro" id="IPR019920">
    <property type="entry name" value="F420-binding_dom_put"/>
</dbReference>
<dbReference type="EMBL" id="JACCFO010000001">
    <property type="protein sequence ID" value="NYI97042.1"/>
    <property type="molecule type" value="Genomic_DNA"/>
</dbReference>
<comment type="caution">
    <text evidence="3">The sequence shown here is derived from an EMBL/GenBank/DDBJ whole genome shotgun (WGS) entry which is preliminary data.</text>
</comment>